<sequence length="87" mass="9604">MADTDQTNPSDETEIDDADQRFAEHLLNHETGTRATSEESRAETVENDADELADTARGLVSDALDRFGPDDERRAEIDEEGRAPDSP</sequence>
<dbReference type="AlphaFoldDB" id="A0A344UR33"/>
<dbReference type="EMBL" id="CP025198">
    <property type="protein sequence ID" value="AXE37731.1"/>
    <property type="molecule type" value="Genomic_DNA"/>
</dbReference>
<organism evidence="2 3">
    <name type="scientific">Acidipropionibacterium virtanenii</name>
    <dbReference type="NCBI Taxonomy" id="2057246"/>
    <lineage>
        <taxon>Bacteria</taxon>
        <taxon>Bacillati</taxon>
        <taxon>Actinomycetota</taxon>
        <taxon>Actinomycetes</taxon>
        <taxon>Propionibacteriales</taxon>
        <taxon>Propionibacteriaceae</taxon>
        <taxon>Acidipropionibacterium</taxon>
    </lineage>
</organism>
<feature type="compositionally biased region" description="Basic and acidic residues" evidence="1">
    <location>
        <begin position="29"/>
        <end position="44"/>
    </location>
</feature>
<evidence type="ECO:0000256" key="1">
    <source>
        <dbReference type="SAM" id="MobiDB-lite"/>
    </source>
</evidence>
<dbReference type="KEGG" id="acij:JS278_00538"/>
<proteinExistence type="predicted"/>
<evidence type="ECO:0000313" key="3">
    <source>
        <dbReference type="Proteomes" id="UP000251995"/>
    </source>
</evidence>
<accession>A0A344UR33</accession>
<keyword evidence="3" id="KW-1185">Reference proteome</keyword>
<dbReference type="Proteomes" id="UP000251995">
    <property type="component" value="Chromosome"/>
</dbReference>
<feature type="compositionally biased region" description="Basic and acidic residues" evidence="1">
    <location>
        <begin position="63"/>
        <end position="87"/>
    </location>
</feature>
<evidence type="ECO:0000313" key="2">
    <source>
        <dbReference type="EMBL" id="AXE37731.1"/>
    </source>
</evidence>
<dbReference type="OrthoDB" id="9972960at2"/>
<name>A0A344UR33_9ACTN</name>
<reference evidence="2 3" key="1">
    <citation type="submission" date="2017-12" db="EMBL/GenBank/DDBJ databases">
        <title>The whole genome sequence of the Acidipropionibacterium virtanenii sp. nov. type strain JS278.</title>
        <authorList>
            <person name="Laine P."/>
            <person name="Deptula P."/>
            <person name="Varmanen P."/>
            <person name="Auvinen P."/>
        </authorList>
    </citation>
    <scope>NUCLEOTIDE SEQUENCE [LARGE SCALE GENOMIC DNA]</scope>
    <source>
        <strain evidence="2 3">JS278</strain>
    </source>
</reference>
<dbReference type="RefSeq" id="WP_114043857.1">
    <property type="nucleotide sequence ID" value="NZ_CP025198.1"/>
</dbReference>
<protein>
    <submittedName>
        <fullName evidence="2">Uncharacterized protein</fullName>
    </submittedName>
</protein>
<gene>
    <name evidence="2" type="ORF">JS278_00538</name>
</gene>
<feature type="region of interest" description="Disordered" evidence="1">
    <location>
        <begin position="29"/>
        <end position="87"/>
    </location>
</feature>